<accession>A0A8T9QHW0</accession>
<dbReference type="KEGG" id="hcu:MUN79_28790"/>
<evidence type="ECO:0000313" key="2">
    <source>
        <dbReference type="Proteomes" id="UP000831796"/>
    </source>
</evidence>
<gene>
    <name evidence="1" type="ORF">MUN79_28790</name>
</gene>
<sequence length="177" mass="19455">MALPLYSLSVMIFSASNCNRLGYLARLTKSTLVFIVCSPLFFACSDQDKAVDPAPAPKTHTVLIEYFPFRVPANFGATVTSQSALPDGTQVANKNSVAVSGDTFGYYSETVSEDRNFTVRASYLNRSVSGLPYPYDANLRVQIKVDGKVRRNFEVPSLIQPGDTYPSLGYTILSTEW</sequence>
<keyword evidence="1" id="KW-0614">Plasmid</keyword>
<reference evidence="1" key="1">
    <citation type="submission" date="2022-04" db="EMBL/GenBank/DDBJ databases">
        <title>Hymenobacter sp. isolated from the air.</title>
        <authorList>
            <person name="Won M."/>
            <person name="Lee C.-M."/>
            <person name="Woen H.-Y."/>
            <person name="Kwon S.-W."/>
        </authorList>
    </citation>
    <scope>NUCLEOTIDE SEQUENCE</scope>
    <source>
        <strain evidence="1">5116S-3</strain>
        <plasmid evidence="1">unnamed1</plasmid>
    </source>
</reference>
<organism evidence="1 2">
    <name type="scientific">Hymenobacter cellulosilyticus</name>
    <dbReference type="NCBI Taxonomy" id="2932248"/>
    <lineage>
        <taxon>Bacteria</taxon>
        <taxon>Pseudomonadati</taxon>
        <taxon>Bacteroidota</taxon>
        <taxon>Cytophagia</taxon>
        <taxon>Cytophagales</taxon>
        <taxon>Hymenobacteraceae</taxon>
        <taxon>Hymenobacter</taxon>
    </lineage>
</organism>
<dbReference type="EMBL" id="CP095047">
    <property type="protein sequence ID" value="UOQ75189.1"/>
    <property type="molecule type" value="Genomic_DNA"/>
</dbReference>
<geneLocation type="plasmid" evidence="1 2">
    <name>unnamed1</name>
</geneLocation>
<evidence type="ECO:0000313" key="1">
    <source>
        <dbReference type="EMBL" id="UOQ75189.1"/>
    </source>
</evidence>
<protein>
    <submittedName>
        <fullName evidence="1">Uncharacterized protein</fullName>
    </submittedName>
</protein>
<proteinExistence type="predicted"/>
<dbReference type="Proteomes" id="UP000831796">
    <property type="component" value="Plasmid unnamed1"/>
</dbReference>
<dbReference type="RefSeq" id="WP_244678522.1">
    <property type="nucleotide sequence ID" value="NZ_CP095047.1"/>
</dbReference>
<keyword evidence="2" id="KW-1185">Reference proteome</keyword>
<dbReference type="AlphaFoldDB" id="A0A8T9QHW0"/>
<name>A0A8T9QHW0_9BACT</name>